<evidence type="ECO:0000259" key="5">
    <source>
        <dbReference type="PROSITE" id="PS50104"/>
    </source>
</evidence>
<dbReference type="InterPro" id="IPR002182">
    <property type="entry name" value="NB-ARC"/>
</dbReference>
<dbReference type="PANTHER" id="PTHR11017">
    <property type="entry name" value="LEUCINE-RICH REPEAT-CONTAINING PROTEIN"/>
    <property type="match status" value="1"/>
</dbReference>
<dbReference type="Pfam" id="PF23282">
    <property type="entry name" value="WHD_ROQ1"/>
    <property type="match status" value="1"/>
</dbReference>
<dbReference type="GO" id="GO:0051707">
    <property type="term" value="P:response to other organism"/>
    <property type="evidence" value="ECO:0007669"/>
    <property type="project" value="UniProtKB-ARBA"/>
</dbReference>
<dbReference type="GO" id="GO:0007165">
    <property type="term" value="P:signal transduction"/>
    <property type="evidence" value="ECO:0007669"/>
    <property type="project" value="InterPro"/>
</dbReference>
<evidence type="ECO:0000256" key="3">
    <source>
        <dbReference type="ARBA" id="ARBA00022821"/>
    </source>
</evidence>
<dbReference type="Gene3D" id="3.40.50.10140">
    <property type="entry name" value="Toll/interleukin-1 receptor homology (TIR) domain"/>
    <property type="match status" value="1"/>
</dbReference>
<dbReference type="InterPro" id="IPR042197">
    <property type="entry name" value="Apaf_helical"/>
</dbReference>
<dbReference type="SUPFAM" id="SSF52200">
    <property type="entry name" value="Toll/Interleukin receptor TIR domain"/>
    <property type="match status" value="1"/>
</dbReference>
<keyword evidence="1" id="KW-0433">Leucine-rich repeat</keyword>
<dbReference type="SUPFAM" id="SSF52058">
    <property type="entry name" value="L domain-like"/>
    <property type="match status" value="1"/>
</dbReference>
<dbReference type="InterPro" id="IPR035897">
    <property type="entry name" value="Toll_tir_struct_dom_sf"/>
</dbReference>
<organism evidence="6 7">
    <name type="scientific">Quercus lobata</name>
    <name type="common">Valley oak</name>
    <dbReference type="NCBI Taxonomy" id="97700"/>
    <lineage>
        <taxon>Eukaryota</taxon>
        <taxon>Viridiplantae</taxon>
        <taxon>Streptophyta</taxon>
        <taxon>Embryophyta</taxon>
        <taxon>Tracheophyta</taxon>
        <taxon>Spermatophyta</taxon>
        <taxon>Magnoliopsida</taxon>
        <taxon>eudicotyledons</taxon>
        <taxon>Gunneridae</taxon>
        <taxon>Pentapetalae</taxon>
        <taxon>rosids</taxon>
        <taxon>fabids</taxon>
        <taxon>Fagales</taxon>
        <taxon>Fagaceae</taxon>
        <taxon>Quercus</taxon>
    </lineage>
</organism>
<dbReference type="InParanoid" id="A0A7N2MK93"/>
<dbReference type="Gene3D" id="3.80.10.10">
    <property type="entry name" value="Ribonuclease Inhibitor"/>
    <property type="match status" value="2"/>
</dbReference>
<dbReference type="InterPro" id="IPR003593">
    <property type="entry name" value="AAA+_ATPase"/>
</dbReference>
<evidence type="ECO:0000256" key="4">
    <source>
        <dbReference type="ARBA" id="ARBA00023027"/>
    </source>
</evidence>
<reference evidence="6" key="2">
    <citation type="submission" date="2021-01" db="UniProtKB">
        <authorList>
            <consortium name="EnsemblPlants"/>
        </authorList>
    </citation>
    <scope>IDENTIFICATION</scope>
</reference>
<dbReference type="InterPro" id="IPR055414">
    <property type="entry name" value="LRR_R13L4/SHOC2-like"/>
</dbReference>
<evidence type="ECO:0000256" key="2">
    <source>
        <dbReference type="ARBA" id="ARBA00022737"/>
    </source>
</evidence>
<dbReference type="AlphaFoldDB" id="A0A7N2MK93"/>
<accession>A0A7N2MK93</accession>
<dbReference type="PRINTS" id="PR00364">
    <property type="entry name" value="DISEASERSIST"/>
</dbReference>
<dbReference type="InterPro" id="IPR036390">
    <property type="entry name" value="WH_DNA-bd_sf"/>
</dbReference>
<dbReference type="Pfam" id="PF00931">
    <property type="entry name" value="NB-ARC"/>
    <property type="match status" value="1"/>
</dbReference>
<name>A0A7N2MK93_QUELO</name>
<dbReference type="InterPro" id="IPR027417">
    <property type="entry name" value="P-loop_NTPase"/>
</dbReference>
<dbReference type="Pfam" id="PF23598">
    <property type="entry name" value="LRR_14"/>
    <property type="match status" value="1"/>
</dbReference>
<dbReference type="Gramene" id="QL09p016451:mrna">
    <property type="protein sequence ID" value="QL09p016451:mrna"/>
    <property type="gene ID" value="QL09p016451"/>
</dbReference>
<dbReference type="Pfam" id="PF01582">
    <property type="entry name" value="TIR"/>
    <property type="match status" value="1"/>
</dbReference>
<keyword evidence="2" id="KW-0677">Repeat</keyword>
<keyword evidence="3" id="KW-0611">Plant defense</keyword>
<dbReference type="SUPFAM" id="SSF46785">
    <property type="entry name" value="Winged helix' DNA-binding domain"/>
    <property type="match status" value="1"/>
</dbReference>
<dbReference type="Proteomes" id="UP000594261">
    <property type="component" value="Chromosome 9"/>
</dbReference>
<feature type="domain" description="TIR" evidence="5">
    <location>
        <begin position="23"/>
        <end position="187"/>
    </location>
</feature>
<dbReference type="InterPro" id="IPR044974">
    <property type="entry name" value="Disease_R_plants"/>
</dbReference>
<dbReference type="GO" id="GO:0006952">
    <property type="term" value="P:defense response"/>
    <property type="evidence" value="ECO:0007669"/>
    <property type="project" value="UniProtKB-KW"/>
</dbReference>
<dbReference type="SMART" id="SM00382">
    <property type="entry name" value="AAA"/>
    <property type="match status" value="1"/>
</dbReference>
<sequence length="1140" mass="131260">MALVTSKGVLSSSSSSSFTHKLKNFDVFLNFRGEDTRLGFIGHLYNALCQQGINAFIDDNFQRGEEISIGLLKIIESSRISIIVFSENYASSTWCLDELAKIVECKKNGQLVRPVFYNVDPSEVRNQIGKFGEALSKHEEKMKDNKKLHSWREALHEAANISGWHYKHGCTEFEFIQEIVEEISNSKLNRMPLFVAKYPVGINSRVEAIILQLDIGSNDVHMLGMYGLSGVGKTTIAKAVYNKIFYNFERSFFLENVREKSRTFDGIIQLQEILLCEALGNRQLKVCSESKRTIAIENILRNKRILLILDDVDKSDQIEILIGGCDWFASGSRIIITTRDKHLLHTFKICHSTYMVNELGDHEALELFSMHAFQKNKPEKDYLELTNQVICYAKGIPLALSIIGANLHGRSEMEWKSALDKYERIPDKDIQKVLQVSYQGLDDTEQNIFLDLACFFKGHFKDYVVDILNSCDLYPVIGIQKLIDKCLINVDRFNKLWMHDLLQQMGREIVRQESPQKPELRSRLWYYEDAFEVLMENKGSNNIRGMMIVPPEPTKLQIEANCFEKMKNLKFLMVGNVDICRGLEYLPNGLRVLDWLWFPLSSLPSNFHPQNLVALNLPQSRIILDKLFKRIQCRSLTHMNFRNCQYIRKLPDLLSATPNVKNLDLNDCRKLVKIYDSIGYLDKLESWELNGCFELRILPSCIVMKSLKVLFLFDCKRVRRFPDIPQRMENLRYLSLAHTAITELPPSIGNLAGLEILEIGSPFYLCRLPISIYELQLISQLLLYGNVQFPKSMGIGRQAPLNFLKKLTSCFTHSEKTKDLNLRECTIRFNRLDTLLIWDDKFLKKIPKLPEAIRRIEANNCISLNSESLRNLILQFGRKLGLPQDMKCSGVKIDLHSHHKLSHQIDFSSRVSISELRVLFVESFPTIDVYLASDLAEIYSIRVPGKKIPKWFNHQSTEGTILFWVGPEFPIVALCVVFHLVPLKDSYADNDSYGFVRDDIISWDCDLRIFINGHKRPFIERVLFHFIKCDHMWFLGMPHSQLLRKFGDLMQGDRNHVEISCKISHWTSEFGKFASMVARMGVHVECTCSPLNSVIIQDNSQNVDDSEDTMLTPLLPPCSTSNGSHTNLGCLNGLRRWRPW</sequence>
<protein>
    <recommendedName>
        <fullName evidence="5">TIR domain-containing protein</fullName>
    </recommendedName>
</protein>
<keyword evidence="7" id="KW-1185">Reference proteome</keyword>
<proteinExistence type="predicted"/>
<dbReference type="Gene3D" id="3.40.50.300">
    <property type="entry name" value="P-loop containing nucleotide triphosphate hydrolases"/>
    <property type="match status" value="1"/>
</dbReference>
<dbReference type="PROSITE" id="PS50104">
    <property type="entry name" value="TIR"/>
    <property type="match status" value="1"/>
</dbReference>
<evidence type="ECO:0000313" key="6">
    <source>
        <dbReference type="EnsemblPlants" id="QL09p016451:mrna"/>
    </source>
</evidence>
<dbReference type="SUPFAM" id="SSF52540">
    <property type="entry name" value="P-loop containing nucleoside triphosphate hydrolases"/>
    <property type="match status" value="1"/>
</dbReference>
<dbReference type="SMART" id="SM00255">
    <property type="entry name" value="TIR"/>
    <property type="match status" value="1"/>
</dbReference>
<dbReference type="GO" id="GO:0043531">
    <property type="term" value="F:ADP binding"/>
    <property type="evidence" value="ECO:0007669"/>
    <property type="project" value="InterPro"/>
</dbReference>
<dbReference type="InterPro" id="IPR032675">
    <property type="entry name" value="LRR_dom_sf"/>
</dbReference>
<evidence type="ECO:0000256" key="1">
    <source>
        <dbReference type="ARBA" id="ARBA00022614"/>
    </source>
</evidence>
<dbReference type="PANTHER" id="PTHR11017:SF570">
    <property type="entry name" value="DISEASE RESISTANCE PROTEIN (TIR-NBS CLASS)-RELATED"/>
    <property type="match status" value="1"/>
</dbReference>
<evidence type="ECO:0000313" key="7">
    <source>
        <dbReference type="Proteomes" id="UP000594261"/>
    </source>
</evidence>
<dbReference type="InterPro" id="IPR058192">
    <property type="entry name" value="WHD_ROQ1-like"/>
</dbReference>
<dbReference type="InterPro" id="IPR000157">
    <property type="entry name" value="TIR_dom"/>
</dbReference>
<reference evidence="6 7" key="1">
    <citation type="journal article" date="2016" name="G3 (Bethesda)">
        <title>First Draft Assembly and Annotation of the Genome of a California Endemic Oak Quercus lobata Nee (Fagaceae).</title>
        <authorList>
            <person name="Sork V.L."/>
            <person name="Fitz-Gibbon S.T."/>
            <person name="Puiu D."/>
            <person name="Crepeau M."/>
            <person name="Gugger P.F."/>
            <person name="Sherman R."/>
            <person name="Stevens K."/>
            <person name="Langley C.H."/>
            <person name="Pellegrini M."/>
            <person name="Salzberg S.L."/>
        </authorList>
    </citation>
    <scope>NUCLEOTIDE SEQUENCE [LARGE SCALE GENOMIC DNA]</scope>
    <source>
        <strain evidence="6 7">cv. SW786</strain>
    </source>
</reference>
<dbReference type="EnsemblPlants" id="QL09p016451:mrna">
    <property type="protein sequence ID" value="QL09p016451:mrna"/>
    <property type="gene ID" value="QL09p016451"/>
</dbReference>
<dbReference type="OMA" id="RHEANFK"/>
<keyword evidence="4" id="KW-0520">NAD</keyword>
<dbReference type="Gene3D" id="1.10.8.430">
    <property type="entry name" value="Helical domain of apoptotic protease-activating factors"/>
    <property type="match status" value="1"/>
</dbReference>
<dbReference type="FunFam" id="3.40.50.10140:FF:000007">
    <property type="entry name" value="Disease resistance protein (TIR-NBS-LRR class)"/>
    <property type="match status" value="1"/>
</dbReference>
<dbReference type="EMBL" id="LRBV02000009">
    <property type="status" value="NOT_ANNOTATED_CDS"/>
    <property type="molecule type" value="Genomic_DNA"/>
</dbReference>